<evidence type="ECO:0000313" key="4">
    <source>
        <dbReference type="Proteomes" id="UP001596353"/>
    </source>
</evidence>
<evidence type="ECO:0000259" key="2">
    <source>
        <dbReference type="Pfam" id="PF03795"/>
    </source>
</evidence>
<dbReference type="PANTHER" id="PTHR33606:SF3">
    <property type="entry name" value="PROTEIN YCII"/>
    <property type="match status" value="1"/>
</dbReference>
<dbReference type="EMBL" id="JBHSWG010000003">
    <property type="protein sequence ID" value="MFC6761701.1"/>
    <property type="molecule type" value="Genomic_DNA"/>
</dbReference>
<keyword evidence="4" id="KW-1185">Reference proteome</keyword>
<comment type="similarity">
    <text evidence="1">Belongs to the YciI family.</text>
</comment>
<dbReference type="InterPro" id="IPR051807">
    <property type="entry name" value="Sec-metab_biosynth-assoc"/>
</dbReference>
<protein>
    <submittedName>
        <fullName evidence="3">YciI family protein</fullName>
    </submittedName>
</protein>
<accession>A0ABW2B902</accession>
<dbReference type="SUPFAM" id="SSF54909">
    <property type="entry name" value="Dimeric alpha+beta barrel"/>
    <property type="match status" value="1"/>
</dbReference>
<dbReference type="Pfam" id="PF03795">
    <property type="entry name" value="YCII"/>
    <property type="match status" value="1"/>
</dbReference>
<dbReference type="Proteomes" id="UP001596353">
    <property type="component" value="Unassembled WGS sequence"/>
</dbReference>
<comment type="caution">
    <text evidence="3">The sequence shown here is derived from an EMBL/GenBank/DDBJ whole genome shotgun (WGS) entry which is preliminary data.</text>
</comment>
<evidence type="ECO:0000256" key="1">
    <source>
        <dbReference type="ARBA" id="ARBA00007689"/>
    </source>
</evidence>
<dbReference type="InterPro" id="IPR005545">
    <property type="entry name" value="YCII"/>
</dbReference>
<dbReference type="InterPro" id="IPR011008">
    <property type="entry name" value="Dimeric_a/b-barrel"/>
</dbReference>
<proteinExistence type="inferred from homology"/>
<dbReference type="PANTHER" id="PTHR33606">
    <property type="entry name" value="PROTEIN YCII"/>
    <property type="match status" value="1"/>
</dbReference>
<name>A0ABW2B902_9RHOB</name>
<reference evidence="4" key="1">
    <citation type="journal article" date="2019" name="Int. J. Syst. Evol. Microbiol.">
        <title>The Global Catalogue of Microorganisms (GCM) 10K type strain sequencing project: providing services to taxonomists for standard genome sequencing and annotation.</title>
        <authorList>
            <consortium name="The Broad Institute Genomics Platform"/>
            <consortium name="The Broad Institute Genome Sequencing Center for Infectious Disease"/>
            <person name="Wu L."/>
            <person name="Ma J."/>
        </authorList>
    </citation>
    <scope>NUCLEOTIDE SEQUENCE [LARGE SCALE GENOMIC DNA]</scope>
    <source>
        <strain evidence="4">CCUG 66188</strain>
    </source>
</reference>
<dbReference type="Gene3D" id="3.30.70.1060">
    <property type="entry name" value="Dimeric alpha+beta barrel"/>
    <property type="match status" value="1"/>
</dbReference>
<feature type="domain" description="YCII-related" evidence="2">
    <location>
        <begin position="2"/>
        <end position="89"/>
    </location>
</feature>
<evidence type="ECO:0000313" key="3">
    <source>
        <dbReference type="EMBL" id="MFC6761701.1"/>
    </source>
</evidence>
<gene>
    <name evidence="3" type="ORF">ACFQFQ_23065</name>
</gene>
<organism evidence="3 4">
    <name type="scientific">Sulfitobacter porphyrae</name>
    <dbReference type="NCBI Taxonomy" id="1246864"/>
    <lineage>
        <taxon>Bacteria</taxon>
        <taxon>Pseudomonadati</taxon>
        <taxon>Pseudomonadota</taxon>
        <taxon>Alphaproteobacteria</taxon>
        <taxon>Rhodobacterales</taxon>
        <taxon>Roseobacteraceae</taxon>
        <taxon>Sulfitobacter</taxon>
    </lineage>
</organism>
<sequence length="96" mass="11150">MMHYIVHCLDYVGQVQKRLDHYDSHKAYLATNPIRTLISGPLLADDEETMIGSCFLVEAQSMEEVMTFHRNDPFYAAGIWEKVSIRPFSKRVDNRT</sequence>